<evidence type="ECO:0000313" key="3">
    <source>
        <dbReference type="EMBL" id="KAK4189680.1"/>
    </source>
</evidence>
<dbReference type="EMBL" id="MU864373">
    <property type="protein sequence ID" value="KAK4189680.1"/>
    <property type="molecule type" value="Genomic_DNA"/>
</dbReference>
<dbReference type="Proteomes" id="UP001302126">
    <property type="component" value="Unassembled WGS sequence"/>
</dbReference>
<gene>
    <name evidence="3" type="ORF">QBC35DRAFT_472536</name>
</gene>
<dbReference type="CDD" id="cd03046">
    <property type="entry name" value="GST_N_GTT1_like"/>
    <property type="match status" value="1"/>
</dbReference>
<sequence>MPALTIHHLTVSQSERIPWLCEELHLPYTLRTYRRSLILAPPAYRALHPSGAAPVIHDANNNLTLAESGACIEYLCHSTPAASCFSSPAIKTTPRFCTGGTSQTNKRFAEERVKRALEAVDIRLRDHTWLAGSEFTAADIMTVFSLTTMRYFYPYSLAEYKNILRYQERVGERKAYQKAMRRCDPDMELVLGAEPPKKLMMPLPN</sequence>
<dbReference type="PANTHER" id="PTHR44051:SF8">
    <property type="entry name" value="GLUTATHIONE S-TRANSFERASE GSTA"/>
    <property type="match status" value="1"/>
</dbReference>
<dbReference type="InterPro" id="IPR004045">
    <property type="entry name" value="Glutathione_S-Trfase_N"/>
</dbReference>
<comment type="similarity">
    <text evidence="1">Belongs to the GST superfamily.</text>
</comment>
<evidence type="ECO:0000256" key="1">
    <source>
        <dbReference type="ARBA" id="ARBA00007409"/>
    </source>
</evidence>
<dbReference type="Pfam" id="PF13409">
    <property type="entry name" value="GST_N_2"/>
    <property type="match status" value="1"/>
</dbReference>
<dbReference type="InterPro" id="IPR004046">
    <property type="entry name" value="GST_C"/>
</dbReference>
<organism evidence="3 4">
    <name type="scientific">Podospora australis</name>
    <dbReference type="NCBI Taxonomy" id="1536484"/>
    <lineage>
        <taxon>Eukaryota</taxon>
        <taxon>Fungi</taxon>
        <taxon>Dikarya</taxon>
        <taxon>Ascomycota</taxon>
        <taxon>Pezizomycotina</taxon>
        <taxon>Sordariomycetes</taxon>
        <taxon>Sordariomycetidae</taxon>
        <taxon>Sordariales</taxon>
        <taxon>Podosporaceae</taxon>
        <taxon>Podospora</taxon>
    </lineage>
</organism>
<dbReference type="AlphaFoldDB" id="A0AAN6WYL7"/>
<dbReference type="InterPro" id="IPR036282">
    <property type="entry name" value="Glutathione-S-Trfase_C_sf"/>
</dbReference>
<dbReference type="Gene3D" id="3.40.30.10">
    <property type="entry name" value="Glutaredoxin"/>
    <property type="match status" value="1"/>
</dbReference>
<reference evidence="3" key="1">
    <citation type="journal article" date="2023" name="Mol. Phylogenet. Evol.">
        <title>Genome-scale phylogeny and comparative genomics of the fungal order Sordariales.</title>
        <authorList>
            <person name="Hensen N."/>
            <person name="Bonometti L."/>
            <person name="Westerberg I."/>
            <person name="Brannstrom I.O."/>
            <person name="Guillou S."/>
            <person name="Cros-Aarteil S."/>
            <person name="Calhoun S."/>
            <person name="Haridas S."/>
            <person name="Kuo A."/>
            <person name="Mondo S."/>
            <person name="Pangilinan J."/>
            <person name="Riley R."/>
            <person name="LaButti K."/>
            <person name="Andreopoulos B."/>
            <person name="Lipzen A."/>
            <person name="Chen C."/>
            <person name="Yan M."/>
            <person name="Daum C."/>
            <person name="Ng V."/>
            <person name="Clum A."/>
            <person name="Steindorff A."/>
            <person name="Ohm R.A."/>
            <person name="Martin F."/>
            <person name="Silar P."/>
            <person name="Natvig D.O."/>
            <person name="Lalanne C."/>
            <person name="Gautier V."/>
            <person name="Ament-Velasquez S.L."/>
            <person name="Kruys A."/>
            <person name="Hutchinson M.I."/>
            <person name="Powell A.J."/>
            <person name="Barry K."/>
            <person name="Miller A.N."/>
            <person name="Grigoriev I.V."/>
            <person name="Debuchy R."/>
            <person name="Gladieux P."/>
            <person name="Hiltunen Thoren M."/>
            <person name="Johannesson H."/>
        </authorList>
    </citation>
    <scope>NUCLEOTIDE SEQUENCE</scope>
    <source>
        <strain evidence="3">PSN309</strain>
    </source>
</reference>
<dbReference type="InterPro" id="IPR010987">
    <property type="entry name" value="Glutathione-S-Trfase_C-like"/>
</dbReference>
<dbReference type="Gene3D" id="1.20.1050.10">
    <property type="match status" value="1"/>
</dbReference>
<dbReference type="InterPro" id="IPR036249">
    <property type="entry name" value="Thioredoxin-like_sf"/>
</dbReference>
<reference evidence="3" key="2">
    <citation type="submission" date="2023-05" db="EMBL/GenBank/DDBJ databases">
        <authorList>
            <consortium name="Lawrence Berkeley National Laboratory"/>
            <person name="Steindorff A."/>
            <person name="Hensen N."/>
            <person name="Bonometti L."/>
            <person name="Westerberg I."/>
            <person name="Brannstrom I.O."/>
            <person name="Guillou S."/>
            <person name="Cros-Aarteil S."/>
            <person name="Calhoun S."/>
            <person name="Haridas S."/>
            <person name="Kuo A."/>
            <person name="Mondo S."/>
            <person name="Pangilinan J."/>
            <person name="Riley R."/>
            <person name="Labutti K."/>
            <person name="Andreopoulos B."/>
            <person name="Lipzen A."/>
            <person name="Chen C."/>
            <person name="Yanf M."/>
            <person name="Daum C."/>
            <person name="Ng V."/>
            <person name="Clum A."/>
            <person name="Ohm R."/>
            <person name="Martin F."/>
            <person name="Silar P."/>
            <person name="Natvig D."/>
            <person name="Lalanne C."/>
            <person name="Gautier V."/>
            <person name="Ament-Velasquez S.L."/>
            <person name="Kruys A."/>
            <person name="Hutchinson M.I."/>
            <person name="Powell A.J."/>
            <person name="Barry K."/>
            <person name="Miller A.N."/>
            <person name="Grigoriev I.V."/>
            <person name="Debuchy R."/>
            <person name="Gladieux P."/>
            <person name="Thoren M.H."/>
            <person name="Johannesson H."/>
        </authorList>
    </citation>
    <scope>NUCLEOTIDE SEQUENCE</scope>
    <source>
        <strain evidence="3">PSN309</strain>
    </source>
</reference>
<name>A0AAN6WYL7_9PEZI</name>
<dbReference type="Pfam" id="PF00043">
    <property type="entry name" value="GST_C"/>
    <property type="match status" value="1"/>
</dbReference>
<evidence type="ECO:0000313" key="4">
    <source>
        <dbReference type="Proteomes" id="UP001302126"/>
    </source>
</evidence>
<dbReference type="SUPFAM" id="SSF52833">
    <property type="entry name" value="Thioredoxin-like"/>
    <property type="match status" value="1"/>
</dbReference>
<dbReference type="PANTHER" id="PTHR44051">
    <property type="entry name" value="GLUTATHIONE S-TRANSFERASE-RELATED"/>
    <property type="match status" value="1"/>
</dbReference>
<proteinExistence type="inferred from homology"/>
<dbReference type="PROSITE" id="PS50405">
    <property type="entry name" value="GST_CTER"/>
    <property type="match status" value="1"/>
</dbReference>
<feature type="domain" description="GST C-terminal" evidence="2">
    <location>
        <begin position="61"/>
        <end position="199"/>
    </location>
</feature>
<comment type="caution">
    <text evidence="3">The sequence shown here is derived from an EMBL/GenBank/DDBJ whole genome shotgun (WGS) entry which is preliminary data.</text>
</comment>
<accession>A0AAN6WYL7</accession>
<protein>
    <submittedName>
        <fullName evidence="3">Glutathione S-transferase 3</fullName>
    </submittedName>
</protein>
<evidence type="ECO:0000259" key="2">
    <source>
        <dbReference type="PROSITE" id="PS50405"/>
    </source>
</evidence>
<keyword evidence="4" id="KW-1185">Reference proteome</keyword>
<dbReference type="SUPFAM" id="SSF47616">
    <property type="entry name" value="GST C-terminal domain-like"/>
    <property type="match status" value="1"/>
</dbReference>